<keyword evidence="3 8" id="KW-0813">Transport</keyword>
<evidence type="ECO:0000313" key="11">
    <source>
        <dbReference type="EMBL" id="KGQ03211.1"/>
    </source>
</evidence>
<dbReference type="HOGENOM" id="CLU_001265_30_1_1"/>
<dbReference type="PANTHER" id="PTHR48022:SF75">
    <property type="entry name" value="GALACTOSE TRANSPORTER-RELATED"/>
    <property type="match status" value="1"/>
</dbReference>
<evidence type="ECO:0000256" key="1">
    <source>
        <dbReference type="ARBA" id="ARBA00004141"/>
    </source>
</evidence>
<dbReference type="OrthoDB" id="5141738at2759"/>
<evidence type="ECO:0000256" key="2">
    <source>
        <dbReference type="ARBA" id="ARBA00010992"/>
    </source>
</evidence>
<keyword evidence="5 9" id="KW-0812">Transmembrane</keyword>
<feature type="transmembrane region" description="Helical" evidence="9">
    <location>
        <begin position="444"/>
        <end position="464"/>
    </location>
</feature>
<dbReference type="InterPro" id="IPR020846">
    <property type="entry name" value="MFS_dom"/>
</dbReference>
<evidence type="ECO:0000256" key="5">
    <source>
        <dbReference type="ARBA" id="ARBA00022692"/>
    </source>
</evidence>
<dbReference type="PROSITE" id="PS50850">
    <property type="entry name" value="MFS"/>
    <property type="match status" value="1"/>
</dbReference>
<dbReference type="PROSITE" id="PS00217">
    <property type="entry name" value="SUGAR_TRANSPORT_2"/>
    <property type="match status" value="1"/>
</dbReference>
<dbReference type="SUPFAM" id="SSF103473">
    <property type="entry name" value="MFS general substrate transporter"/>
    <property type="match status" value="1"/>
</dbReference>
<feature type="transmembrane region" description="Helical" evidence="9">
    <location>
        <begin position="285"/>
        <end position="307"/>
    </location>
</feature>
<dbReference type="GO" id="GO:0005351">
    <property type="term" value="F:carbohydrate:proton symporter activity"/>
    <property type="evidence" value="ECO:0007669"/>
    <property type="project" value="TreeGrafter"/>
</dbReference>
<dbReference type="PRINTS" id="PR00171">
    <property type="entry name" value="SUGRTRNSPORT"/>
</dbReference>
<keyword evidence="4" id="KW-0762">Sugar transport</keyword>
<evidence type="ECO:0000256" key="3">
    <source>
        <dbReference type="ARBA" id="ARBA00022448"/>
    </source>
</evidence>
<keyword evidence="7 9" id="KW-0472">Membrane</keyword>
<dbReference type="Proteomes" id="UP000030106">
    <property type="component" value="Unassembled WGS sequence"/>
</dbReference>
<comment type="caution">
    <text evidence="11">The sequence shown here is derived from an EMBL/GenBank/DDBJ whole genome shotgun (WGS) entry which is preliminary data.</text>
</comment>
<dbReference type="InterPro" id="IPR036259">
    <property type="entry name" value="MFS_trans_sf"/>
</dbReference>
<evidence type="ECO:0000256" key="9">
    <source>
        <dbReference type="SAM" id="Phobius"/>
    </source>
</evidence>
<evidence type="ECO:0000259" key="10">
    <source>
        <dbReference type="PROSITE" id="PS50850"/>
    </source>
</evidence>
<feature type="transmembrane region" description="Helical" evidence="9">
    <location>
        <begin position="156"/>
        <end position="175"/>
    </location>
</feature>
<feature type="domain" description="Major facilitator superfamily (MFS) profile" evidence="10">
    <location>
        <begin position="21"/>
        <end position="468"/>
    </location>
</feature>
<feature type="transmembrane region" description="Helical" evidence="9">
    <location>
        <begin position="319"/>
        <end position="340"/>
    </location>
</feature>
<dbReference type="AlphaFoldDB" id="A0A0A2V5Y8"/>
<feature type="transmembrane region" description="Helical" evidence="9">
    <location>
        <begin position="66"/>
        <end position="87"/>
    </location>
</feature>
<accession>A0A0A2V5Y8</accession>
<dbReference type="InterPro" id="IPR005829">
    <property type="entry name" value="Sugar_transporter_CS"/>
</dbReference>
<sequence>MLGQKSITVDGAEVGIEAILLGATTSIGGLLFGYDIGQISGILLFEDFKRRFANHLNDGSFEWGPIWQSVLVSLMSIGGLLGALSGAYTADWWGRRRSILFGVGVFIVGYIVQITAMNSGTHMMMGRIVTGLGIGNLSVGVPLYQSETSPPGIRGAVMASYQLMIAMGILSASTVNYGVQSLGAREVSWRVVIGIGILMSLPLAFGIMCVPESPRWLASRGDWEGARMSLARLRGKKHDPRNAVIEEDLGELRQVLEKGGQVSEGSWLECFSTSTNTPKVLYRTLLGFGIHFLQQWSGINFFFYFGATIFGSAGVQDPLFTQNILGTVNVFMTLYGVFVVEKFGRRWPLFIGALWQAGWFFVFAAVCTADPPHPKTGIIMIVCACMFIASFAGTWGPMAWSVVGEIFPPRTRAKQASLATAGNWLGNFMIGFLTPVAFRGIGCAFGFVFVVANLAAALLVYLCLYESRALSLEDVDLMYGQKELKAWNSSKWVPPGYVTGRQRAWQANASIQDGNGREVEENA</sequence>
<dbReference type="Pfam" id="PF00083">
    <property type="entry name" value="Sugar_tr"/>
    <property type="match status" value="1"/>
</dbReference>
<dbReference type="eggNOG" id="KOG0254">
    <property type="taxonomic scope" value="Eukaryota"/>
</dbReference>
<feature type="transmembrane region" description="Helical" evidence="9">
    <location>
        <begin position="347"/>
        <end position="366"/>
    </location>
</feature>
<feature type="transmembrane region" description="Helical" evidence="9">
    <location>
        <begin position="124"/>
        <end position="144"/>
    </location>
</feature>
<evidence type="ECO:0000256" key="4">
    <source>
        <dbReference type="ARBA" id="ARBA00022597"/>
    </source>
</evidence>
<dbReference type="PANTHER" id="PTHR48022">
    <property type="entry name" value="PLASTIDIC GLUCOSE TRANSPORTER 4"/>
    <property type="match status" value="1"/>
</dbReference>
<dbReference type="PROSITE" id="PS00216">
    <property type="entry name" value="SUGAR_TRANSPORT_1"/>
    <property type="match status" value="2"/>
</dbReference>
<protein>
    <submittedName>
        <fullName evidence="11">High-affinity fructose transporter ght6</fullName>
    </submittedName>
</protein>
<dbReference type="InterPro" id="IPR003663">
    <property type="entry name" value="Sugar/inositol_transpt"/>
</dbReference>
<dbReference type="STRING" id="1245745.A0A0A2V5Y8"/>
<dbReference type="GO" id="GO:0005886">
    <property type="term" value="C:plasma membrane"/>
    <property type="evidence" value="ECO:0007669"/>
    <property type="project" value="TreeGrafter"/>
</dbReference>
<proteinExistence type="inferred from homology"/>
<feature type="transmembrane region" description="Helical" evidence="9">
    <location>
        <begin position="416"/>
        <end position="438"/>
    </location>
</feature>
<comment type="similarity">
    <text evidence="2 8">Belongs to the major facilitator superfamily. Sugar transporter (TC 2.A.1.1) family.</text>
</comment>
<dbReference type="InterPro" id="IPR050360">
    <property type="entry name" value="MFS_Sugar_Transporters"/>
</dbReference>
<evidence type="ECO:0000256" key="8">
    <source>
        <dbReference type="RuleBase" id="RU003346"/>
    </source>
</evidence>
<feature type="transmembrane region" description="Helical" evidence="9">
    <location>
        <begin position="99"/>
        <end position="118"/>
    </location>
</feature>
<evidence type="ECO:0000256" key="6">
    <source>
        <dbReference type="ARBA" id="ARBA00022989"/>
    </source>
</evidence>
<gene>
    <name evidence="11" type="ORF">BBAD15_g11563</name>
</gene>
<evidence type="ECO:0000256" key="7">
    <source>
        <dbReference type="ARBA" id="ARBA00023136"/>
    </source>
</evidence>
<dbReference type="EMBL" id="ANFO01001274">
    <property type="protein sequence ID" value="KGQ03211.1"/>
    <property type="molecule type" value="Genomic_DNA"/>
</dbReference>
<evidence type="ECO:0000313" key="12">
    <source>
        <dbReference type="Proteomes" id="UP000030106"/>
    </source>
</evidence>
<organism evidence="11 12">
    <name type="scientific">Beauveria bassiana D1-5</name>
    <dbReference type="NCBI Taxonomy" id="1245745"/>
    <lineage>
        <taxon>Eukaryota</taxon>
        <taxon>Fungi</taxon>
        <taxon>Dikarya</taxon>
        <taxon>Ascomycota</taxon>
        <taxon>Pezizomycotina</taxon>
        <taxon>Sordariomycetes</taxon>
        <taxon>Hypocreomycetidae</taxon>
        <taxon>Hypocreales</taxon>
        <taxon>Cordycipitaceae</taxon>
        <taxon>Beauveria</taxon>
    </lineage>
</organism>
<keyword evidence="6 9" id="KW-1133">Transmembrane helix</keyword>
<reference evidence="11 12" key="1">
    <citation type="submission" date="2012-10" db="EMBL/GenBank/DDBJ databases">
        <title>Genome sequencing and analysis of entomopathogenic fungi Beauveria bassiana D1-5.</title>
        <authorList>
            <person name="Li Q."/>
            <person name="Wang L."/>
            <person name="Zhang Z."/>
            <person name="Wang Q."/>
            <person name="Ren J."/>
            <person name="Wang M."/>
            <person name="Xu W."/>
            <person name="Wang J."/>
            <person name="Lu Y."/>
            <person name="Du Q."/>
            <person name="Sun Z."/>
        </authorList>
    </citation>
    <scope>NUCLEOTIDE SEQUENCE [LARGE SCALE GENOMIC DNA]</scope>
    <source>
        <strain evidence="11 12">D1-5</strain>
    </source>
</reference>
<feature type="transmembrane region" description="Helical" evidence="9">
    <location>
        <begin position="187"/>
        <end position="210"/>
    </location>
</feature>
<feature type="transmembrane region" description="Helical" evidence="9">
    <location>
        <begin position="378"/>
        <end position="404"/>
    </location>
</feature>
<dbReference type="InterPro" id="IPR005828">
    <property type="entry name" value="MFS_sugar_transport-like"/>
</dbReference>
<dbReference type="Gene3D" id="1.20.1250.20">
    <property type="entry name" value="MFS general substrate transporter like domains"/>
    <property type="match status" value="1"/>
</dbReference>
<dbReference type="NCBIfam" id="TIGR00879">
    <property type="entry name" value="SP"/>
    <property type="match status" value="1"/>
</dbReference>
<comment type="subcellular location">
    <subcellularLocation>
        <location evidence="1">Membrane</location>
        <topology evidence="1">Multi-pass membrane protein</topology>
    </subcellularLocation>
</comment>
<name>A0A0A2V5Y8_BEABA</name>